<evidence type="ECO:0000256" key="8">
    <source>
        <dbReference type="ARBA" id="ARBA00022723"/>
    </source>
</evidence>
<dbReference type="RefSeq" id="WP_092656898.1">
    <property type="nucleotide sequence ID" value="NZ_LT629732.1"/>
</dbReference>
<dbReference type="InterPro" id="IPR007419">
    <property type="entry name" value="BFD-like_2Fe2S-bd_dom"/>
</dbReference>
<dbReference type="Gene3D" id="3.30.390.30">
    <property type="match status" value="1"/>
</dbReference>
<keyword evidence="6" id="KW-0349">Heme</keyword>
<comment type="cofactor">
    <cofactor evidence="3">
        <name>FAD</name>
        <dbReference type="ChEBI" id="CHEBI:57692"/>
    </cofactor>
</comment>
<evidence type="ECO:0000256" key="11">
    <source>
        <dbReference type="ARBA" id="ARBA00023004"/>
    </source>
</evidence>
<comment type="similarity">
    <text evidence="5">Belongs to the nitrite and sulfite reductase 4Fe-4S domain family.</text>
</comment>
<comment type="cofactor">
    <cofactor evidence="2">
        <name>[4Fe-4S] cluster</name>
        <dbReference type="ChEBI" id="CHEBI:49883"/>
    </cofactor>
</comment>
<dbReference type="Pfam" id="PF04324">
    <property type="entry name" value="Fer2_BFD"/>
    <property type="match status" value="1"/>
</dbReference>
<dbReference type="PANTHER" id="PTHR43809:SF1">
    <property type="entry name" value="NITRITE REDUCTASE (NADH) LARGE SUBUNIT"/>
    <property type="match status" value="1"/>
</dbReference>
<evidence type="ECO:0000259" key="13">
    <source>
        <dbReference type="Pfam" id="PF04324"/>
    </source>
</evidence>
<dbReference type="InterPro" id="IPR036188">
    <property type="entry name" value="FAD/NAD-bd_sf"/>
</dbReference>
<evidence type="ECO:0000256" key="6">
    <source>
        <dbReference type="ARBA" id="ARBA00022617"/>
    </source>
</evidence>
<dbReference type="PRINTS" id="PR00469">
    <property type="entry name" value="PNDRDTASEII"/>
</dbReference>
<dbReference type="GO" id="GO:0016491">
    <property type="term" value="F:oxidoreductase activity"/>
    <property type="evidence" value="ECO:0007669"/>
    <property type="project" value="UniProtKB-KW"/>
</dbReference>
<dbReference type="Gene3D" id="3.50.50.60">
    <property type="entry name" value="FAD/NAD(P)-binding domain"/>
    <property type="match status" value="2"/>
</dbReference>
<comment type="cofactor">
    <cofactor evidence="1">
        <name>siroheme</name>
        <dbReference type="ChEBI" id="CHEBI:60052"/>
    </cofactor>
</comment>
<keyword evidence="17" id="KW-1185">Reference proteome</keyword>
<evidence type="ECO:0000256" key="9">
    <source>
        <dbReference type="ARBA" id="ARBA00022827"/>
    </source>
</evidence>
<dbReference type="PRINTS" id="PR00368">
    <property type="entry name" value="FADPNR"/>
</dbReference>
<proteinExistence type="inferred from homology"/>
<keyword evidence="7" id="KW-0285">Flavoprotein</keyword>
<evidence type="ECO:0000256" key="12">
    <source>
        <dbReference type="ARBA" id="ARBA00023014"/>
    </source>
</evidence>
<reference evidence="16 17" key="1">
    <citation type="submission" date="2016-10" db="EMBL/GenBank/DDBJ databases">
        <authorList>
            <person name="de Groot N.N."/>
        </authorList>
    </citation>
    <scope>NUCLEOTIDE SEQUENCE [LARGE SCALE GENOMIC DNA]</scope>
    <source>
        <strain evidence="16 17">DSM 22024</strain>
    </source>
</reference>
<evidence type="ECO:0000256" key="3">
    <source>
        <dbReference type="ARBA" id="ARBA00001974"/>
    </source>
</evidence>
<accession>A0A1H1YZR0</accession>
<dbReference type="Pfam" id="PF18267">
    <property type="entry name" value="Rubredoxin_C"/>
    <property type="match status" value="1"/>
</dbReference>
<dbReference type="InterPro" id="IPR023753">
    <property type="entry name" value="FAD/NAD-binding_dom"/>
</dbReference>
<feature type="domain" description="BFD-like [2Fe-2S]-binding" evidence="13">
    <location>
        <begin position="418"/>
        <end position="462"/>
    </location>
</feature>
<evidence type="ECO:0000313" key="17">
    <source>
        <dbReference type="Proteomes" id="UP000198983"/>
    </source>
</evidence>
<dbReference type="EMBL" id="LT629732">
    <property type="protein sequence ID" value="SDT27045.1"/>
    <property type="molecule type" value="Genomic_DNA"/>
</dbReference>
<comment type="pathway">
    <text evidence="4">Nitrogen metabolism; nitrate reduction (assimilation).</text>
</comment>
<keyword evidence="8" id="KW-0479">Metal-binding</keyword>
<evidence type="ECO:0000259" key="15">
    <source>
        <dbReference type="Pfam" id="PF18267"/>
    </source>
</evidence>
<name>A0A1H1YZR0_9ACTN</name>
<dbReference type="InterPro" id="IPR052034">
    <property type="entry name" value="NasD-like"/>
</dbReference>
<evidence type="ECO:0000256" key="10">
    <source>
        <dbReference type="ARBA" id="ARBA00023002"/>
    </source>
</evidence>
<dbReference type="AlphaFoldDB" id="A0A1H1YZR0"/>
<dbReference type="GO" id="GO:0046872">
    <property type="term" value="F:metal ion binding"/>
    <property type="evidence" value="ECO:0007669"/>
    <property type="project" value="UniProtKB-KW"/>
</dbReference>
<keyword evidence="9" id="KW-0274">FAD</keyword>
<dbReference type="InterPro" id="IPR016156">
    <property type="entry name" value="FAD/NAD-linked_Rdtase_dimer_sf"/>
</dbReference>
<dbReference type="STRING" id="117157.SAMN04489717_5806"/>
<dbReference type="Gene3D" id="1.10.10.1100">
    <property type="entry name" value="BFD-like [2Fe-2S]-binding domain"/>
    <property type="match status" value="1"/>
</dbReference>
<evidence type="ECO:0000256" key="7">
    <source>
        <dbReference type="ARBA" id="ARBA00022630"/>
    </source>
</evidence>
<evidence type="ECO:0000256" key="2">
    <source>
        <dbReference type="ARBA" id="ARBA00001966"/>
    </source>
</evidence>
<keyword evidence="12" id="KW-0411">Iron-sulfur</keyword>
<evidence type="ECO:0000256" key="5">
    <source>
        <dbReference type="ARBA" id="ARBA00010429"/>
    </source>
</evidence>
<dbReference type="OrthoDB" id="9768666at2"/>
<sequence>MSVVVVGNGMAGTRFAADLRTLDPHRPLVVFGAEPGRAYNRVLLPELLAGRLTPDDLALPEPSGALDLRAGVTVTAIDRDRRVVCADDGSRTRYDALVLATGSRPVVPAVKGLCRDDGSLVEGAAVFRTLADCRRILAAARGARDVVVLGGGLLGLEAARGLARRGLRARVVHARGHLMERQLDLDASRILTSTLAGLGVEVLVEAATVAVVGDEDGRVRGVVLEDGTRLPADLLVVACGVRADIGLAVRAGLRTGRGIVVDDLMRTSDPAIHALGDCAEHRGQVYGLVAPAWEQARVAAGVVAGHGGTYAGSRLVTRLKAPGVDLATMGDPHVRDEATEVVTFADPARLVYQKVLIRERRLVGAIMLGDNPSVGTVTQLFDRDAPVPVDARSLLFARPGTGPAANGSPGVPAAGDTLCRCNGVTAGGIATAWLAGARTTEEVARVTRASTGCGGCRDTIEGFVAALSAGPAHTPAPEEVVA</sequence>
<dbReference type="GO" id="GO:0051536">
    <property type="term" value="F:iron-sulfur cluster binding"/>
    <property type="evidence" value="ECO:0007669"/>
    <property type="project" value="UniProtKB-KW"/>
</dbReference>
<dbReference type="PANTHER" id="PTHR43809">
    <property type="entry name" value="NITRITE REDUCTASE (NADH) LARGE SUBUNIT"/>
    <property type="match status" value="1"/>
</dbReference>
<feature type="domain" description="NADH-rubredoxin oxidoreductase C-terminal" evidence="15">
    <location>
        <begin position="316"/>
        <end position="371"/>
    </location>
</feature>
<gene>
    <name evidence="16" type="ORF">SAMN04489717_5806</name>
</gene>
<keyword evidence="11" id="KW-0408">Iron</keyword>
<evidence type="ECO:0000313" key="16">
    <source>
        <dbReference type="EMBL" id="SDT27045.1"/>
    </source>
</evidence>
<dbReference type="InterPro" id="IPR041575">
    <property type="entry name" value="Rubredoxin_C"/>
</dbReference>
<keyword evidence="10" id="KW-0560">Oxidoreductase</keyword>
<dbReference type="Proteomes" id="UP000198983">
    <property type="component" value="Chromosome I"/>
</dbReference>
<organism evidence="16 17">
    <name type="scientific">Actinopolymorpha singaporensis</name>
    <dbReference type="NCBI Taxonomy" id="117157"/>
    <lineage>
        <taxon>Bacteria</taxon>
        <taxon>Bacillati</taxon>
        <taxon>Actinomycetota</taxon>
        <taxon>Actinomycetes</taxon>
        <taxon>Propionibacteriales</taxon>
        <taxon>Actinopolymorphaceae</taxon>
        <taxon>Actinopolymorpha</taxon>
    </lineage>
</organism>
<evidence type="ECO:0000256" key="4">
    <source>
        <dbReference type="ARBA" id="ARBA00005096"/>
    </source>
</evidence>
<protein>
    <submittedName>
        <fullName evidence="16">Assimilatory nitrate reductase (NADH) beta subunit</fullName>
    </submittedName>
</protein>
<dbReference type="InterPro" id="IPR041854">
    <property type="entry name" value="BFD-like_2Fe2S-bd_dom_sf"/>
</dbReference>
<dbReference type="SUPFAM" id="SSF51905">
    <property type="entry name" value="FAD/NAD(P)-binding domain"/>
    <property type="match status" value="1"/>
</dbReference>
<evidence type="ECO:0000256" key="1">
    <source>
        <dbReference type="ARBA" id="ARBA00001929"/>
    </source>
</evidence>
<dbReference type="Pfam" id="PF07992">
    <property type="entry name" value="Pyr_redox_2"/>
    <property type="match status" value="1"/>
</dbReference>
<feature type="domain" description="FAD/NAD(P)-binding" evidence="14">
    <location>
        <begin position="1"/>
        <end position="296"/>
    </location>
</feature>
<evidence type="ECO:0000259" key="14">
    <source>
        <dbReference type="Pfam" id="PF07992"/>
    </source>
</evidence>